<dbReference type="WBParaSite" id="BXY_0318800.1">
    <property type="protein sequence ID" value="BXY_0318800.1"/>
    <property type="gene ID" value="BXY_0318800"/>
</dbReference>
<reference evidence="3" key="2">
    <citation type="submission" date="2020-08" db="EMBL/GenBank/DDBJ databases">
        <authorList>
            <person name="Kikuchi T."/>
        </authorList>
    </citation>
    <scope>NUCLEOTIDE SEQUENCE</scope>
    <source>
        <strain evidence="2">Ka4C1</strain>
    </source>
</reference>
<proteinExistence type="predicted"/>
<protein>
    <submittedName>
        <fullName evidence="2">(pine wood nematode) hypothetical protein</fullName>
    </submittedName>
</protein>
<keyword evidence="1" id="KW-0472">Membrane</keyword>
<dbReference type="Proteomes" id="UP000659654">
    <property type="component" value="Unassembled WGS sequence"/>
</dbReference>
<evidence type="ECO:0000313" key="2">
    <source>
        <dbReference type="EMBL" id="CAD5234811.1"/>
    </source>
</evidence>
<reference evidence="6" key="1">
    <citation type="submission" date="2016-11" db="UniProtKB">
        <authorList>
            <consortium name="WormBaseParasite"/>
        </authorList>
    </citation>
    <scope>IDENTIFICATION</scope>
</reference>
<dbReference type="EMBL" id="CAJFDI010000006">
    <property type="protein sequence ID" value="CAD5234811.1"/>
    <property type="molecule type" value="Genomic_DNA"/>
</dbReference>
<evidence type="ECO:0000313" key="5">
    <source>
        <dbReference type="Proteomes" id="UP000659654"/>
    </source>
</evidence>
<keyword evidence="5" id="KW-1185">Reference proteome</keyword>
<dbReference type="OrthoDB" id="10597867at2759"/>
<evidence type="ECO:0000313" key="6">
    <source>
        <dbReference type="WBParaSite" id="BXY_0318800.1"/>
    </source>
</evidence>
<evidence type="ECO:0000256" key="1">
    <source>
        <dbReference type="SAM" id="Phobius"/>
    </source>
</evidence>
<accession>A0A1I7RR41</accession>
<keyword evidence="1" id="KW-1133">Transmembrane helix</keyword>
<keyword evidence="1" id="KW-0812">Transmembrane</keyword>
<name>A0A1I7RR41_BURXY</name>
<dbReference type="Proteomes" id="UP000095284">
    <property type="component" value="Unplaced"/>
</dbReference>
<evidence type="ECO:0000313" key="3">
    <source>
        <dbReference type="EMBL" id="CAG9130832.1"/>
    </source>
</evidence>
<sequence>MEEIANLWIETCNRSSLTRLFMLSILFFAITGFVIYLYVFLISIYAIIRTLHRRYIRAKSIQEMREQQAEQFTSFISNSSSRRGRDSSLYLFLRNWFAYDNDASPEVPRRMPSRIIMSPKSLLGRSTGLSTIKNDRIKRRVFEDNKGFEELVFESSKANEQTRIGDENPFLNAYDRVNLSVIDEVDHE</sequence>
<dbReference type="SMR" id="A0A1I7RR41"/>
<dbReference type="AlphaFoldDB" id="A0A1I7RR41"/>
<gene>
    <name evidence="2" type="ORF">BXYJ_LOCUS14902</name>
</gene>
<organism evidence="4 6">
    <name type="scientific">Bursaphelenchus xylophilus</name>
    <name type="common">Pinewood nematode worm</name>
    <name type="synonym">Aphelenchoides xylophilus</name>
    <dbReference type="NCBI Taxonomy" id="6326"/>
    <lineage>
        <taxon>Eukaryota</taxon>
        <taxon>Metazoa</taxon>
        <taxon>Ecdysozoa</taxon>
        <taxon>Nematoda</taxon>
        <taxon>Chromadorea</taxon>
        <taxon>Rhabditida</taxon>
        <taxon>Tylenchina</taxon>
        <taxon>Tylenchomorpha</taxon>
        <taxon>Aphelenchoidea</taxon>
        <taxon>Aphelenchoididae</taxon>
        <taxon>Bursaphelenchus</taxon>
    </lineage>
</organism>
<evidence type="ECO:0000313" key="4">
    <source>
        <dbReference type="Proteomes" id="UP000095284"/>
    </source>
</evidence>
<feature type="transmembrane region" description="Helical" evidence="1">
    <location>
        <begin position="20"/>
        <end position="48"/>
    </location>
</feature>
<dbReference type="Proteomes" id="UP000582659">
    <property type="component" value="Unassembled WGS sequence"/>
</dbReference>
<dbReference type="EMBL" id="CAJFCV020000006">
    <property type="protein sequence ID" value="CAG9130832.1"/>
    <property type="molecule type" value="Genomic_DNA"/>
</dbReference>